<comment type="caution">
    <text evidence="1">The sequence shown here is derived from an EMBL/GenBank/DDBJ whole genome shotgun (WGS) entry which is preliminary data.</text>
</comment>
<evidence type="ECO:0000313" key="2">
    <source>
        <dbReference type="Proteomes" id="UP000824236"/>
    </source>
</evidence>
<organism evidence="1 2">
    <name type="scientific">Candidatus Bacteroides intestinipullorum</name>
    <dbReference type="NCBI Taxonomy" id="2838471"/>
    <lineage>
        <taxon>Bacteria</taxon>
        <taxon>Pseudomonadati</taxon>
        <taxon>Bacteroidota</taxon>
        <taxon>Bacteroidia</taxon>
        <taxon>Bacteroidales</taxon>
        <taxon>Bacteroidaceae</taxon>
        <taxon>Bacteroides</taxon>
    </lineage>
</organism>
<reference evidence="1" key="1">
    <citation type="journal article" date="2021" name="PeerJ">
        <title>Extensive microbial diversity within the chicken gut microbiome revealed by metagenomics and culture.</title>
        <authorList>
            <person name="Gilroy R."/>
            <person name="Ravi A."/>
            <person name="Getino M."/>
            <person name="Pursley I."/>
            <person name="Horton D.L."/>
            <person name="Alikhan N.F."/>
            <person name="Baker D."/>
            <person name="Gharbi K."/>
            <person name="Hall N."/>
            <person name="Watson M."/>
            <person name="Adriaenssens E.M."/>
            <person name="Foster-Nyarko E."/>
            <person name="Jarju S."/>
            <person name="Secka A."/>
            <person name="Antonio M."/>
            <person name="Oren A."/>
            <person name="Chaudhuri R.R."/>
            <person name="La Ragione R."/>
            <person name="Hildebrand F."/>
            <person name="Pallen M.J."/>
        </authorList>
    </citation>
    <scope>NUCLEOTIDE SEQUENCE</scope>
    <source>
        <strain evidence="1">B3-3758</strain>
    </source>
</reference>
<evidence type="ECO:0000313" key="1">
    <source>
        <dbReference type="EMBL" id="MBU3813515.1"/>
    </source>
</evidence>
<protein>
    <submittedName>
        <fullName evidence="1">Uncharacterized protein</fullName>
    </submittedName>
</protein>
<dbReference type="Proteomes" id="UP000824236">
    <property type="component" value="Unassembled WGS sequence"/>
</dbReference>
<dbReference type="AlphaFoldDB" id="A0A9E2KFS0"/>
<dbReference type="EMBL" id="JAHLFO010000040">
    <property type="protein sequence ID" value="MBU3813515.1"/>
    <property type="molecule type" value="Genomic_DNA"/>
</dbReference>
<reference evidence="1" key="2">
    <citation type="submission" date="2021-04" db="EMBL/GenBank/DDBJ databases">
        <authorList>
            <person name="Gilroy R."/>
        </authorList>
    </citation>
    <scope>NUCLEOTIDE SEQUENCE</scope>
    <source>
        <strain evidence="1">B3-3758</strain>
    </source>
</reference>
<name>A0A9E2KFS0_9BACE</name>
<sequence>MNENKLNVVVPKDYNGAPIEIILREGKAAEQLPNKEPISVEIEGNIEAPLCWLEKKIELIDQKKAHIEVSRDKMDITLIDKENDYYTNVITGQLKPSREMEAFGINTDKRWEPAKLSQFCKMQRAFFKDKPANMSIVSTLKNFKAKVSQDIERSKEENGSRTDNYSQVVDSNLPKSFKLFIPLFKGFEPEEIEVEIYADVDGRDVSLSLVSAGANETMWENKNGIINALLNKISTIAPDIAIIEV</sequence>
<accession>A0A9E2KFS0</accession>
<gene>
    <name evidence="1" type="ORF">H9791_03265</name>
</gene>
<proteinExistence type="predicted"/>